<evidence type="ECO:0000256" key="1">
    <source>
        <dbReference type="SAM" id="MobiDB-lite"/>
    </source>
</evidence>
<comment type="caution">
    <text evidence="2">The sequence shown here is derived from an EMBL/GenBank/DDBJ whole genome shotgun (WGS) entry which is preliminary data.</text>
</comment>
<feature type="compositionally biased region" description="Basic and acidic residues" evidence="1">
    <location>
        <begin position="153"/>
        <end position="164"/>
    </location>
</feature>
<keyword evidence="3" id="KW-1185">Reference proteome</keyword>
<feature type="region of interest" description="Disordered" evidence="1">
    <location>
        <begin position="152"/>
        <end position="231"/>
    </location>
</feature>
<feature type="compositionally biased region" description="Polar residues" evidence="1">
    <location>
        <begin position="165"/>
        <end position="175"/>
    </location>
</feature>
<gene>
    <name evidence="2" type="ORF">PR048_016266</name>
</gene>
<reference evidence="2 3" key="1">
    <citation type="submission" date="2023-02" db="EMBL/GenBank/DDBJ databases">
        <title>LHISI_Scaffold_Assembly.</title>
        <authorList>
            <person name="Stuart O.P."/>
            <person name="Cleave R."/>
            <person name="Magrath M.J.L."/>
            <person name="Mikheyev A.S."/>
        </authorList>
    </citation>
    <scope>NUCLEOTIDE SEQUENCE [LARGE SCALE GENOMIC DNA]</scope>
    <source>
        <strain evidence="2">Daus_M_001</strain>
        <tissue evidence="2">Leg muscle</tissue>
    </source>
</reference>
<accession>A0ABQ9HJN6</accession>
<dbReference type="Proteomes" id="UP001159363">
    <property type="component" value="Chromosome 4"/>
</dbReference>
<evidence type="ECO:0000313" key="2">
    <source>
        <dbReference type="EMBL" id="KAJ8884409.1"/>
    </source>
</evidence>
<dbReference type="EMBL" id="JARBHB010000005">
    <property type="protein sequence ID" value="KAJ8884409.1"/>
    <property type="molecule type" value="Genomic_DNA"/>
</dbReference>
<protein>
    <submittedName>
        <fullName evidence="2">Uncharacterized protein</fullName>
    </submittedName>
</protein>
<proteinExistence type="predicted"/>
<organism evidence="2 3">
    <name type="scientific">Dryococelus australis</name>
    <dbReference type="NCBI Taxonomy" id="614101"/>
    <lineage>
        <taxon>Eukaryota</taxon>
        <taxon>Metazoa</taxon>
        <taxon>Ecdysozoa</taxon>
        <taxon>Arthropoda</taxon>
        <taxon>Hexapoda</taxon>
        <taxon>Insecta</taxon>
        <taxon>Pterygota</taxon>
        <taxon>Neoptera</taxon>
        <taxon>Polyneoptera</taxon>
        <taxon>Phasmatodea</taxon>
        <taxon>Verophasmatodea</taxon>
        <taxon>Anareolatae</taxon>
        <taxon>Phasmatidae</taxon>
        <taxon>Eurycanthinae</taxon>
        <taxon>Dryococelus</taxon>
    </lineage>
</organism>
<feature type="compositionally biased region" description="Basic residues" evidence="1">
    <location>
        <begin position="193"/>
        <end position="207"/>
    </location>
</feature>
<evidence type="ECO:0000313" key="3">
    <source>
        <dbReference type="Proteomes" id="UP001159363"/>
    </source>
</evidence>
<sequence>MQFLKLTSRESPCVAATVRGPIQSLHTRRSVWVPVTATVGGHQLKAASRLPRVSKSIHAVCLTSVLCGGAGLPEAKEGGILLVAFSLRGRGYGHWTREYGMPGMFMVVRLCDYEREGHTKEEGRKKEWEGIQGNAKADLLPQSLIRKAHSIHIRGDRPNSERDQLQNSKTITRTQAPGIAATSYAQVQGGSCSRRRPAGRSSKRRPVDKHPRFNSKPAHVSGGRENPRGMKRGYLKEDIDVALTAISLEMEPETVTNTRLSDTGLEMPRIHRTAFGLASGKFWVQNRSHAILKFGLPSVSWYPAIRMLGRHTAWKQAEISSTKDVMEFTRMEHGIAMGASGVQAPCMLHASNVRKRALLWAKQTLNTCYDVSTSNLINWAPVHNVCSVVVAPLESRRATSCGYNSSHPVWSALYECLQEIRGDSSPFLLQPFHELSNGFWPHLTSPHPAIQFVPKMFYRAEVGALGGPVQSANIVVGVQLHTYHSQLCVCSAYHPPAWANAHNNLVRNSFSVRLNPHANYAEALRDATPTGLFGYNRFVDFVGPTVSERLACSPPTKANRVQSPVGPLTDFHMWESCRTMPLVGGLSRGYPLRGRGTTAHIPSCVHSRHLKQKIKEEKGWGEWRLSRWTACHGRRCKAG</sequence>
<name>A0ABQ9HJN6_9NEOP</name>